<dbReference type="InterPro" id="IPR050736">
    <property type="entry name" value="Sensor_HK_Regulatory"/>
</dbReference>
<gene>
    <name evidence="9" type="ORF">Q8X39_00480</name>
</gene>
<dbReference type="InterPro" id="IPR036890">
    <property type="entry name" value="HATPase_C_sf"/>
</dbReference>
<keyword evidence="4" id="KW-0808">Transferase</keyword>
<evidence type="ECO:0000256" key="4">
    <source>
        <dbReference type="ARBA" id="ARBA00022679"/>
    </source>
</evidence>
<dbReference type="Gene3D" id="3.30.450.20">
    <property type="entry name" value="PAS domain"/>
    <property type="match status" value="1"/>
</dbReference>
<evidence type="ECO:0000256" key="5">
    <source>
        <dbReference type="ARBA" id="ARBA00022777"/>
    </source>
</evidence>
<feature type="domain" description="Histidine kinase" evidence="7">
    <location>
        <begin position="182"/>
        <end position="402"/>
    </location>
</feature>
<keyword evidence="9" id="KW-0067">ATP-binding</keyword>
<evidence type="ECO:0000256" key="3">
    <source>
        <dbReference type="ARBA" id="ARBA00022553"/>
    </source>
</evidence>
<evidence type="ECO:0000259" key="8">
    <source>
        <dbReference type="PROSITE" id="PS50112"/>
    </source>
</evidence>
<dbReference type="PANTHER" id="PTHR43711:SF1">
    <property type="entry name" value="HISTIDINE KINASE 1"/>
    <property type="match status" value="1"/>
</dbReference>
<dbReference type="SUPFAM" id="SSF55785">
    <property type="entry name" value="PYP-like sensor domain (PAS domain)"/>
    <property type="match status" value="1"/>
</dbReference>
<evidence type="ECO:0000313" key="10">
    <source>
        <dbReference type="Proteomes" id="UP001235760"/>
    </source>
</evidence>
<dbReference type="RefSeq" id="WP_305747666.1">
    <property type="nucleotide sequence ID" value="NZ_JAUZEE010000001.1"/>
</dbReference>
<dbReference type="NCBIfam" id="TIGR00229">
    <property type="entry name" value="sensory_box"/>
    <property type="match status" value="1"/>
</dbReference>
<dbReference type="Proteomes" id="UP001235760">
    <property type="component" value="Unassembled WGS sequence"/>
</dbReference>
<reference evidence="9 10" key="1">
    <citation type="submission" date="2023-08" db="EMBL/GenBank/DDBJ databases">
        <authorList>
            <person name="Roldan D.M."/>
            <person name="Menes R.J."/>
        </authorList>
    </citation>
    <scope>NUCLEOTIDE SEQUENCE [LARGE SCALE GENOMIC DNA]</scope>
    <source>
        <strain evidence="9 10">CCM 2812</strain>
    </source>
</reference>
<comment type="catalytic activity">
    <reaction evidence="1">
        <text>ATP + protein L-histidine = ADP + protein N-phospho-L-histidine.</text>
        <dbReference type="EC" id="2.7.13.3"/>
    </reaction>
</comment>
<dbReference type="Pfam" id="PF00512">
    <property type="entry name" value="HisKA"/>
    <property type="match status" value="1"/>
</dbReference>
<dbReference type="SUPFAM" id="SSF47384">
    <property type="entry name" value="Homodimeric domain of signal transducing histidine kinase"/>
    <property type="match status" value="1"/>
</dbReference>
<dbReference type="PANTHER" id="PTHR43711">
    <property type="entry name" value="TWO-COMPONENT HISTIDINE KINASE"/>
    <property type="match status" value="1"/>
</dbReference>
<keyword evidence="10" id="KW-1185">Reference proteome</keyword>
<dbReference type="SUPFAM" id="SSF55874">
    <property type="entry name" value="ATPase domain of HSP90 chaperone/DNA topoisomerase II/histidine kinase"/>
    <property type="match status" value="1"/>
</dbReference>
<dbReference type="EC" id="2.7.13.3" evidence="2"/>
<dbReference type="CDD" id="cd00075">
    <property type="entry name" value="HATPase"/>
    <property type="match status" value="1"/>
</dbReference>
<evidence type="ECO:0000256" key="1">
    <source>
        <dbReference type="ARBA" id="ARBA00000085"/>
    </source>
</evidence>
<proteinExistence type="predicted"/>
<dbReference type="CDD" id="cd00082">
    <property type="entry name" value="HisKA"/>
    <property type="match status" value="1"/>
</dbReference>
<organism evidence="9 10">
    <name type="scientific">Leptothrix discophora</name>
    <dbReference type="NCBI Taxonomy" id="89"/>
    <lineage>
        <taxon>Bacteria</taxon>
        <taxon>Pseudomonadati</taxon>
        <taxon>Pseudomonadota</taxon>
        <taxon>Betaproteobacteria</taxon>
        <taxon>Burkholderiales</taxon>
        <taxon>Sphaerotilaceae</taxon>
        <taxon>Leptothrix</taxon>
    </lineage>
</organism>
<dbReference type="PROSITE" id="PS50112">
    <property type="entry name" value="PAS"/>
    <property type="match status" value="1"/>
</dbReference>
<keyword evidence="6" id="KW-0902">Two-component regulatory system</keyword>
<evidence type="ECO:0000256" key="6">
    <source>
        <dbReference type="ARBA" id="ARBA00023012"/>
    </source>
</evidence>
<dbReference type="InterPro" id="IPR003594">
    <property type="entry name" value="HATPase_dom"/>
</dbReference>
<feature type="domain" description="PAS" evidence="8">
    <location>
        <begin position="48"/>
        <end position="92"/>
    </location>
</feature>
<protein>
    <recommendedName>
        <fullName evidence="2">histidine kinase</fullName>
        <ecNumber evidence="2">2.7.13.3</ecNumber>
    </recommendedName>
</protein>
<dbReference type="InterPro" id="IPR005467">
    <property type="entry name" value="His_kinase_dom"/>
</dbReference>
<dbReference type="Pfam" id="PF13188">
    <property type="entry name" value="PAS_8"/>
    <property type="match status" value="1"/>
</dbReference>
<dbReference type="Gene3D" id="3.30.565.10">
    <property type="entry name" value="Histidine kinase-like ATPase, C-terminal domain"/>
    <property type="match status" value="1"/>
</dbReference>
<dbReference type="SMART" id="SM00388">
    <property type="entry name" value="HisKA"/>
    <property type="match status" value="1"/>
</dbReference>
<dbReference type="SMART" id="SM00091">
    <property type="entry name" value="PAS"/>
    <property type="match status" value="1"/>
</dbReference>
<keyword evidence="3" id="KW-0597">Phosphoprotein</keyword>
<dbReference type="InterPro" id="IPR003661">
    <property type="entry name" value="HisK_dim/P_dom"/>
</dbReference>
<evidence type="ECO:0000313" key="9">
    <source>
        <dbReference type="EMBL" id="MDP4299097.1"/>
    </source>
</evidence>
<dbReference type="GO" id="GO:0005524">
    <property type="term" value="F:ATP binding"/>
    <property type="evidence" value="ECO:0007669"/>
    <property type="project" value="UniProtKB-KW"/>
</dbReference>
<dbReference type="InterPro" id="IPR035965">
    <property type="entry name" value="PAS-like_dom_sf"/>
</dbReference>
<sequence length="402" mass="44450">MDEAAALRDAVEAIVAPLLTGAPTTRLPDPTGDLLHRVEQLALQASVNLDQFEAVFALSPDGLVLFDEDGRVRRVNAAFTAFTGLSAEMLQGLEEVVFLFRLNARCAPPTMLHGLEELREISTAGPADRSGRDILHLLRPQERTLRLRLYRGFDAAWSQVLQLRDITAEAQVDRLKSEFLAMAAHELRTPMASIYGFVELMLTRELSPNKQRDMLERIHRQSGVMVRILNELLDLARIESGRGLDFAFEPLEIGRWLEHLRHQHAPPPGREPFLLERPLRETLPVRADPSKLEQALGNLLSNAYKYSPQGGPVRVTAWIDRDASGGPWVALAVSDCGIGLSDEEKARVGERFFRADKSGQTPGTGLGISIVQQIVELHGGRIGIHSVLGQGSTFTLRLPVHG</sequence>
<dbReference type="SMART" id="SM00387">
    <property type="entry name" value="HATPase_c"/>
    <property type="match status" value="1"/>
</dbReference>
<dbReference type="InterPro" id="IPR000014">
    <property type="entry name" value="PAS"/>
</dbReference>
<name>A0ABT9FXZ2_LEPDI</name>
<dbReference type="PROSITE" id="PS50109">
    <property type="entry name" value="HIS_KIN"/>
    <property type="match status" value="1"/>
</dbReference>
<dbReference type="EMBL" id="JAUZEE010000001">
    <property type="protein sequence ID" value="MDP4299097.1"/>
    <property type="molecule type" value="Genomic_DNA"/>
</dbReference>
<dbReference type="InterPro" id="IPR004358">
    <property type="entry name" value="Sig_transdc_His_kin-like_C"/>
</dbReference>
<evidence type="ECO:0000256" key="2">
    <source>
        <dbReference type="ARBA" id="ARBA00012438"/>
    </source>
</evidence>
<comment type="caution">
    <text evidence="9">The sequence shown here is derived from an EMBL/GenBank/DDBJ whole genome shotgun (WGS) entry which is preliminary data.</text>
</comment>
<keyword evidence="5" id="KW-0418">Kinase</keyword>
<evidence type="ECO:0000259" key="7">
    <source>
        <dbReference type="PROSITE" id="PS50109"/>
    </source>
</evidence>
<accession>A0ABT9FXZ2</accession>
<dbReference type="CDD" id="cd00130">
    <property type="entry name" value="PAS"/>
    <property type="match status" value="1"/>
</dbReference>
<dbReference type="Pfam" id="PF02518">
    <property type="entry name" value="HATPase_c"/>
    <property type="match status" value="1"/>
</dbReference>
<dbReference type="PRINTS" id="PR00344">
    <property type="entry name" value="BCTRLSENSOR"/>
</dbReference>
<keyword evidence="9" id="KW-0547">Nucleotide-binding</keyword>
<dbReference type="Gene3D" id="1.10.287.130">
    <property type="match status" value="1"/>
</dbReference>
<dbReference type="InterPro" id="IPR036097">
    <property type="entry name" value="HisK_dim/P_sf"/>
</dbReference>